<dbReference type="RefSeq" id="WP_051501940.1">
    <property type="nucleotide sequence ID" value="NZ_FPAZ01000009.1"/>
</dbReference>
<organism evidence="3 4">
    <name type="scientific">Pseudoalteromonas lipolytica</name>
    <dbReference type="NCBI Taxonomy" id="570156"/>
    <lineage>
        <taxon>Bacteria</taxon>
        <taxon>Pseudomonadati</taxon>
        <taxon>Pseudomonadota</taxon>
        <taxon>Gammaproteobacteria</taxon>
        <taxon>Alteromonadales</taxon>
        <taxon>Pseudoalteromonadaceae</taxon>
        <taxon>Pseudoalteromonas</taxon>
    </lineage>
</organism>
<keyword evidence="2" id="KW-0808">Transferase</keyword>
<proteinExistence type="predicted"/>
<gene>
    <name evidence="3" type="ORF">SAMN04487854_109189</name>
</gene>
<evidence type="ECO:0000256" key="2">
    <source>
        <dbReference type="ARBA" id="ARBA00022679"/>
    </source>
</evidence>
<comment type="caution">
    <text evidence="3">The sequence shown here is derived from an EMBL/GenBank/DDBJ whole genome shotgun (WGS) entry which is preliminary data.</text>
</comment>
<dbReference type="PANTHER" id="PTHR34136">
    <property type="match status" value="1"/>
</dbReference>
<dbReference type="PANTHER" id="PTHR34136:SF1">
    <property type="entry name" value="UDP-N-ACETYL-D-MANNOSAMINURONIC ACID TRANSFERASE"/>
    <property type="match status" value="1"/>
</dbReference>
<dbReference type="EMBL" id="FPAZ01000009">
    <property type="protein sequence ID" value="SFT78246.1"/>
    <property type="molecule type" value="Genomic_DNA"/>
</dbReference>
<keyword evidence="1" id="KW-0328">Glycosyltransferase</keyword>
<evidence type="ECO:0000313" key="4">
    <source>
        <dbReference type="Proteomes" id="UP000183805"/>
    </source>
</evidence>
<protein>
    <submittedName>
        <fullName evidence="3">N-acetylglucosaminyldiphosphoundecaprenol N-acetyl-beta-D-mannosaminyltransferase</fullName>
    </submittedName>
</protein>
<sequence>MNLELNKKLISGTHFTSVQDACFQSNHSSVISFLNPFSYYEVAKDHTLIEQVDYYFSDGSLLCKLHNLFLDKITRASFDYSSIAADFLHAVEASGKRIAVIGATEQENAKAVEVLQQQYPKLNIVFNRNGYIEDKDAVVNDLNEAGAEVVLVGMGTPYQEAFSTYIKNRLLAPAVIITCGGFLTQTSIKPDYYHPLVKKLGLRWLQRMVMHKHVRERVLKQYPKFVFKYFFTMLGFKLKKQI</sequence>
<keyword evidence="4" id="KW-1185">Reference proteome</keyword>
<reference evidence="3 4" key="1">
    <citation type="submission" date="2016-10" db="EMBL/GenBank/DDBJ databases">
        <authorList>
            <person name="Varghese N."/>
            <person name="Submissions S."/>
        </authorList>
    </citation>
    <scope>NUCLEOTIDE SEQUENCE [LARGE SCALE GENOMIC DNA]</scope>
    <source>
        <strain evidence="3 4">CGMCC 1.8499</strain>
    </source>
</reference>
<dbReference type="Proteomes" id="UP000183805">
    <property type="component" value="Unassembled WGS sequence"/>
</dbReference>
<name>A0ABY1GNT2_9GAMM</name>
<evidence type="ECO:0000256" key="1">
    <source>
        <dbReference type="ARBA" id="ARBA00022676"/>
    </source>
</evidence>
<dbReference type="InterPro" id="IPR004629">
    <property type="entry name" value="WecG_TagA_CpsF"/>
</dbReference>
<dbReference type="CDD" id="cd06533">
    <property type="entry name" value="Glyco_transf_WecG_TagA"/>
    <property type="match status" value="1"/>
</dbReference>
<dbReference type="Pfam" id="PF03808">
    <property type="entry name" value="Glyco_tran_WecG"/>
    <property type="match status" value="1"/>
</dbReference>
<evidence type="ECO:0000313" key="3">
    <source>
        <dbReference type="EMBL" id="SFT78246.1"/>
    </source>
</evidence>
<accession>A0ABY1GNT2</accession>